<dbReference type="EMBL" id="CAJNOH010011310">
    <property type="protein sequence ID" value="CAF1523060.1"/>
    <property type="molecule type" value="Genomic_DNA"/>
</dbReference>
<accession>A0A816FKU4</accession>
<sequence>MLAVECLFYPDEFILRNNIDNKKIYLSKYYNPLRLKQRTFCEHNDSFKYIIDNDQNYSGGCGC</sequence>
<comment type="caution">
    <text evidence="2">The sequence shown here is derived from an EMBL/GenBank/DDBJ whole genome shotgun (WGS) entry which is preliminary data.</text>
</comment>
<protein>
    <submittedName>
        <fullName evidence="2">Uncharacterized protein</fullName>
    </submittedName>
</protein>
<dbReference type="Proteomes" id="UP000663854">
    <property type="component" value="Unassembled WGS sequence"/>
</dbReference>
<evidence type="ECO:0000313" key="2">
    <source>
        <dbReference type="EMBL" id="CAF1662670.1"/>
    </source>
</evidence>
<evidence type="ECO:0000313" key="1">
    <source>
        <dbReference type="EMBL" id="CAF1523060.1"/>
    </source>
</evidence>
<dbReference type="Proteomes" id="UP000663870">
    <property type="component" value="Unassembled WGS sequence"/>
</dbReference>
<organism evidence="2 3">
    <name type="scientific">Rotaria sordida</name>
    <dbReference type="NCBI Taxonomy" id="392033"/>
    <lineage>
        <taxon>Eukaryota</taxon>
        <taxon>Metazoa</taxon>
        <taxon>Spiralia</taxon>
        <taxon>Gnathifera</taxon>
        <taxon>Rotifera</taxon>
        <taxon>Eurotatoria</taxon>
        <taxon>Bdelloidea</taxon>
        <taxon>Philodinida</taxon>
        <taxon>Philodinidae</taxon>
        <taxon>Rotaria</taxon>
    </lineage>
</organism>
<feature type="non-terminal residue" evidence="2">
    <location>
        <position position="63"/>
    </location>
</feature>
<dbReference type="AlphaFoldDB" id="A0A816FKU4"/>
<name>A0A816FKU4_9BILA</name>
<gene>
    <name evidence="2" type="ORF">JXQ802_LOCUS56297</name>
    <name evidence="1" type="ORF">PYM288_LOCUS39736</name>
</gene>
<keyword evidence="3" id="KW-1185">Reference proteome</keyword>
<evidence type="ECO:0000313" key="3">
    <source>
        <dbReference type="Proteomes" id="UP000663870"/>
    </source>
</evidence>
<reference evidence="2" key="1">
    <citation type="submission" date="2021-02" db="EMBL/GenBank/DDBJ databases">
        <authorList>
            <person name="Nowell W R."/>
        </authorList>
    </citation>
    <scope>NUCLEOTIDE SEQUENCE</scope>
</reference>
<dbReference type="EMBL" id="CAJNOL010013159">
    <property type="protein sequence ID" value="CAF1662670.1"/>
    <property type="molecule type" value="Genomic_DNA"/>
</dbReference>
<proteinExistence type="predicted"/>